<gene>
    <name evidence="3" type="ORF">PCYB_132520</name>
</gene>
<dbReference type="VEuPathDB" id="PlasmoDB:PCYB_132520"/>
<dbReference type="KEGG" id="pcy:PCYB_132520"/>
<protein>
    <submittedName>
        <fullName evidence="3">Uncharacterized protein</fullName>
    </submittedName>
</protein>
<dbReference type="eggNOG" id="ENOG502TMWB">
    <property type="taxonomic scope" value="Eukaryota"/>
</dbReference>
<feature type="region of interest" description="Disordered" evidence="1">
    <location>
        <begin position="197"/>
        <end position="228"/>
    </location>
</feature>
<feature type="signal peptide" evidence="2">
    <location>
        <begin position="1"/>
        <end position="20"/>
    </location>
</feature>
<accession>K6VGC5</accession>
<evidence type="ECO:0000313" key="3">
    <source>
        <dbReference type="EMBL" id="GAB68377.1"/>
    </source>
</evidence>
<dbReference type="PhylomeDB" id="K6VGC5"/>
<dbReference type="GeneID" id="14694751"/>
<reference evidence="3 4" key="1">
    <citation type="journal article" date="2012" name="Nat. Genet.">
        <title>Plasmodium cynomolgi genome sequences provide insight into Plasmodium vivax and the monkey malaria clade.</title>
        <authorList>
            <person name="Tachibana S."/>
            <person name="Sullivan S.A."/>
            <person name="Kawai S."/>
            <person name="Nakamura S."/>
            <person name="Kim H.R."/>
            <person name="Goto N."/>
            <person name="Arisue N."/>
            <person name="Palacpac N.M.Q."/>
            <person name="Honma H."/>
            <person name="Yagi M."/>
            <person name="Tougan T."/>
            <person name="Katakai Y."/>
            <person name="Kaneko O."/>
            <person name="Mita T."/>
            <person name="Kita K."/>
            <person name="Yasutomi Y."/>
            <person name="Sutton P.L."/>
            <person name="Shakhbatyan R."/>
            <person name="Horii T."/>
            <person name="Yasunaga T."/>
            <person name="Barnwell J.W."/>
            <person name="Escalante A.A."/>
            <person name="Carlton J.M."/>
            <person name="Tanabe K."/>
        </authorList>
    </citation>
    <scope>NUCLEOTIDE SEQUENCE [LARGE SCALE GENOMIC DNA]</scope>
    <source>
        <strain evidence="3 4">B</strain>
    </source>
</reference>
<feature type="chain" id="PRO_5003895410" evidence="2">
    <location>
        <begin position="21"/>
        <end position="758"/>
    </location>
</feature>
<keyword evidence="4" id="KW-1185">Reference proteome</keyword>
<evidence type="ECO:0000256" key="1">
    <source>
        <dbReference type="SAM" id="MobiDB-lite"/>
    </source>
</evidence>
<organism evidence="3 4">
    <name type="scientific">Plasmodium cynomolgi (strain B)</name>
    <dbReference type="NCBI Taxonomy" id="1120755"/>
    <lineage>
        <taxon>Eukaryota</taxon>
        <taxon>Sar</taxon>
        <taxon>Alveolata</taxon>
        <taxon>Apicomplexa</taxon>
        <taxon>Aconoidasida</taxon>
        <taxon>Haemosporida</taxon>
        <taxon>Plasmodiidae</taxon>
        <taxon>Plasmodium</taxon>
        <taxon>Plasmodium (Plasmodium)</taxon>
    </lineage>
</organism>
<dbReference type="AlphaFoldDB" id="K6VGC5"/>
<proteinExistence type="predicted"/>
<dbReference type="EMBL" id="DF157105">
    <property type="protein sequence ID" value="GAB68377.1"/>
    <property type="molecule type" value="Genomic_DNA"/>
</dbReference>
<dbReference type="OrthoDB" id="377448at2759"/>
<keyword evidence="2" id="KW-0732">Signal</keyword>
<dbReference type="RefSeq" id="XP_004224324.1">
    <property type="nucleotide sequence ID" value="XM_004224276.1"/>
</dbReference>
<dbReference type="Proteomes" id="UP000006319">
    <property type="component" value="Chromosome 13"/>
</dbReference>
<name>K6VGC5_PLACD</name>
<evidence type="ECO:0000313" key="4">
    <source>
        <dbReference type="Proteomes" id="UP000006319"/>
    </source>
</evidence>
<sequence length="758" mass="88693">MIFSPFFLILLSLFPPQWRCHFRNFEKNQGKYLSPPVVKVRKGSRVFFRLRRRGSRDAHPWGEEQSMSVCPLRRRNVCSRSERPNDRVWKQPRLNALHCVRPFPRDGVSMCKGFHKGGENNTMQWEKKYNMEKAQTMFISCKTGFNFSRRKRCAKSDSASSGRISWKIGTRLGVHRKGKLLSSGGGEKERLQDSLEQITNDENLPEDIPTVGESRSGLEMPRDSHPSEECTKTILGNILQRSYIHNYTQNEDLFRLLKGINALLSKLNVHHYGKEDEGGGVLDIHSVSTDDRNAKSAEEQIIDVHNVKRDTLSKYNNSLNESGDFFSTTDKHHGSGKHTSASSSPPDILTGRIFKTWVFPLNLMLIKSWVDKIVKSVCVDDHAEREISKDSNIFVKCENVIQKRLFFHLVCFYTRIATWRGGRRRDVILYLYREDEEEAENLYSHLKDMYAEESVSFFNYKHCIHNDKAAFIILLSYDEFFNLTLHVANKTPADLERYLNGKASCGSGCPNLFSLFSQLLGRAPRCEAAKCGEAQQTFKIFLDDFNVAYNYGQSVIEKNLYEHLFPAIDLRREHVTFYFLSRTAFPTLWFNIWLEHVHKECYSVNLQKRKNVFILHKRFILPLLDDQATAQWNSSSSERGSPKQIAKRDKEMITSSLYPLFDLATNKKRNFQNPQVEQYMSIFNKHRKEIIVEYLKRHNLYNINKLKRKDKKIKRKFNIARRFLKKKKKFDRLGNFALHKFLHEQKKKRKNILQKKCY</sequence>
<evidence type="ECO:0000256" key="2">
    <source>
        <dbReference type="SAM" id="SignalP"/>
    </source>
</evidence>